<evidence type="ECO:0000313" key="2">
    <source>
        <dbReference type="Proteomes" id="UP001064489"/>
    </source>
</evidence>
<gene>
    <name evidence="1" type="ORF">LWI28_010914</name>
</gene>
<reference evidence="1" key="2">
    <citation type="submission" date="2023-02" db="EMBL/GenBank/DDBJ databases">
        <authorList>
            <person name="Swenson N.G."/>
            <person name="Wegrzyn J.L."/>
            <person name="Mcevoy S.L."/>
        </authorList>
    </citation>
    <scope>NUCLEOTIDE SEQUENCE</scope>
    <source>
        <strain evidence="1">91603</strain>
        <tissue evidence="1">Leaf</tissue>
    </source>
</reference>
<evidence type="ECO:0000313" key="1">
    <source>
        <dbReference type="EMBL" id="KAI9185813.1"/>
    </source>
</evidence>
<dbReference type="Proteomes" id="UP001064489">
    <property type="component" value="Chromosome 3"/>
</dbReference>
<proteinExistence type="predicted"/>
<protein>
    <submittedName>
        <fullName evidence="1">Uncharacterized protein</fullName>
    </submittedName>
</protein>
<organism evidence="1 2">
    <name type="scientific">Acer negundo</name>
    <name type="common">Box elder</name>
    <dbReference type="NCBI Taxonomy" id="4023"/>
    <lineage>
        <taxon>Eukaryota</taxon>
        <taxon>Viridiplantae</taxon>
        <taxon>Streptophyta</taxon>
        <taxon>Embryophyta</taxon>
        <taxon>Tracheophyta</taxon>
        <taxon>Spermatophyta</taxon>
        <taxon>Magnoliopsida</taxon>
        <taxon>eudicotyledons</taxon>
        <taxon>Gunneridae</taxon>
        <taxon>Pentapetalae</taxon>
        <taxon>rosids</taxon>
        <taxon>malvids</taxon>
        <taxon>Sapindales</taxon>
        <taxon>Sapindaceae</taxon>
        <taxon>Hippocastanoideae</taxon>
        <taxon>Acereae</taxon>
        <taxon>Acer</taxon>
    </lineage>
</organism>
<dbReference type="EMBL" id="JAJSOW010000100">
    <property type="protein sequence ID" value="KAI9185813.1"/>
    <property type="molecule type" value="Genomic_DNA"/>
</dbReference>
<accession>A0AAD5J4L5</accession>
<dbReference type="AlphaFoldDB" id="A0AAD5J4L5"/>
<reference evidence="1" key="1">
    <citation type="journal article" date="2022" name="Plant J.">
        <title>Strategies of tolerance reflected in two North American maple genomes.</title>
        <authorList>
            <person name="McEvoy S.L."/>
            <person name="Sezen U.U."/>
            <person name="Trouern-Trend A."/>
            <person name="McMahon S.M."/>
            <person name="Schaberg P.G."/>
            <person name="Yang J."/>
            <person name="Wegrzyn J.L."/>
            <person name="Swenson N.G."/>
        </authorList>
    </citation>
    <scope>NUCLEOTIDE SEQUENCE</scope>
    <source>
        <strain evidence="1">91603</strain>
    </source>
</reference>
<keyword evidence="2" id="KW-1185">Reference proteome</keyword>
<comment type="caution">
    <text evidence="1">The sequence shown here is derived from an EMBL/GenBank/DDBJ whole genome shotgun (WGS) entry which is preliminary data.</text>
</comment>
<name>A0AAD5J4L5_ACENE</name>
<sequence length="139" mass="15731">MSRLFKLRFPMPWLKDYLVILCGKSPMMIIGCSLKLQIQVHGQISLVDLHAKPSKNGSDVLAIFERRPDDAEAREVHHNALLRLISMAMAVAAGTPMSFFPRKIARRGSFLIDAVPTRRGVSWRGGCGEKWRLFLDYCC</sequence>